<dbReference type="Proteomes" id="UP000243975">
    <property type="component" value="Unassembled WGS sequence"/>
</dbReference>
<proteinExistence type="predicted"/>
<accession>A0A103Y659</accession>
<evidence type="ECO:0000313" key="3">
    <source>
        <dbReference type="Proteomes" id="UP000243975"/>
    </source>
</evidence>
<feature type="compositionally biased region" description="Polar residues" evidence="1">
    <location>
        <begin position="46"/>
        <end position="68"/>
    </location>
</feature>
<dbReference type="AlphaFoldDB" id="A0A103Y659"/>
<feature type="compositionally biased region" description="Basic and acidic residues" evidence="1">
    <location>
        <begin position="15"/>
        <end position="27"/>
    </location>
</feature>
<dbReference type="EMBL" id="LEKV01002396">
    <property type="protein sequence ID" value="KVI03247.1"/>
    <property type="molecule type" value="Genomic_DNA"/>
</dbReference>
<feature type="compositionally biased region" description="Basic and acidic residues" evidence="1">
    <location>
        <begin position="71"/>
        <end position="86"/>
    </location>
</feature>
<keyword evidence="3" id="KW-1185">Reference proteome</keyword>
<evidence type="ECO:0000256" key="1">
    <source>
        <dbReference type="SAM" id="MobiDB-lite"/>
    </source>
</evidence>
<gene>
    <name evidence="2" type="ORF">Ccrd_018456</name>
</gene>
<protein>
    <submittedName>
        <fullName evidence="2">Uncharacterized protein</fullName>
    </submittedName>
</protein>
<evidence type="ECO:0000313" key="2">
    <source>
        <dbReference type="EMBL" id="KVI03247.1"/>
    </source>
</evidence>
<dbReference type="Gramene" id="KVI03247">
    <property type="protein sequence ID" value="KVI03247"/>
    <property type="gene ID" value="Ccrd_018456"/>
</dbReference>
<feature type="compositionally biased region" description="Low complexity" evidence="1">
    <location>
        <begin position="29"/>
        <end position="41"/>
    </location>
</feature>
<feature type="region of interest" description="Disordered" evidence="1">
    <location>
        <begin position="1"/>
        <end position="86"/>
    </location>
</feature>
<reference evidence="2 3" key="1">
    <citation type="journal article" date="2016" name="Sci. Rep.">
        <title>The genome sequence of the outbreeding globe artichoke constructed de novo incorporating a phase-aware low-pass sequencing strategy of F1 progeny.</title>
        <authorList>
            <person name="Scaglione D."/>
            <person name="Reyes-Chin-Wo S."/>
            <person name="Acquadro A."/>
            <person name="Froenicke L."/>
            <person name="Portis E."/>
            <person name="Beitel C."/>
            <person name="Tirone M."/>
            <person name="Mauro R."/>
            <person name="Lo Monaco A."/>
            <person name="Mauromicale G."/>
            <person name="Faccioli P."/>
            <person name="Cattivelli L."/>
            <person name="Rieseberg L."/>
            <person name="Michelmore R."/>
            <person name="Lanteri S."/>
        </authorList>
    </citation>
    <scope>NUCLEOTIDE SEQUENCE [LARGE SCALE GENOMIC DNA]</scope>
    <source>
        <strain evidence="2">2C</strain>
    </source>
</reference>
<sequence length="86" mass="9463">MAYRRKQGGLSRSSTFKEEIRHQDHDIITTSASSSTAPSSPLARRTNANSPSQSQAARLDSFLSSGAFHSSLKDRSKKIKEEKPIT</sequence>
<organism evidence="2 3">
    <name type="scientific">Cynara cardunculus var. scolymus</name>
    <name type="common">Globe artichoke</name>
    <name type="synonym">Cynara scolymus</name>
    <dbReference type="NCBI Taxonomy" id="59895"/>
    <lineage>
        <taxon>Eukaryota</taxon>
        <taxon>Viridiplantae</taxon>
        <taxon>Streptophyta</taxon>
        <taxon>Embryophyta</taxon>
        <taxon>Tracheophyta</taxon>
        <taxon>Spermatophyta</taxon>
        <taxon>Magnoliopsida</taxon>
        <taxon>eudicotyledons</taxon>
        <taxon>Gunneridae</taxon>
        <taxon>Pentapetalae</taxon>
        <taxon>asterids</taxon>
        <taxon>campanulids</taxon>
        <taxon>Asterales</taxon>
        <taxon>Asteraceae</taxon>
        <taxon>Carduoideae</taxon>
        <taxon>Cardueae</taxon>
        <taxon>Carduinae</taxon>
        <taxon>Cynara</taxon>
    </lineage>
</organism>
<name>A0A103Y659_CYNCS</name>
<comment type="caution">
    <text evidence="2">The sequence shown here is derived from an EMBL/GenBank/DDBJ whole genome shotgun (WGS) entry which is preliminary data.</text>
</comment>